<gene>
    <name evidence="5" type="ORF">SAMN05216188_101631</name>
</gene>
<dbReference type="PANTHER" id="PTHR19372:SF7">
    <property type="entry name" value="SULFITE OXIDASE, MITOCHONDRIAL"/>
    <property type="match status" value="1"/>
</dbReference>
<dbReference type="GO" id="GO:0020037">
    <property type="term" value="F:heme binding"/>
    <property type="evidence" value="ECO:0007669"/>
    <property type="project" value="TreeGrafter"/>
</dbReference>
<dbReference type="RefSeq" id="WP_089948859.1">
    <property type="nucleotide sequence ID" value="NZ_FOFR01000001.1"/>
</dbReference>
<dbReference type="OrthoDB" id="9795587at2"/>
<dbReference type="Gene3D" id="3.90.420.10">
    <property type="entry name" value="Oxidoreductase, molybdopterin-binding domain"/>
    <property type="match status" value="1"/>
</dbReference>
<dbReference type="Pfam" id="PF00174">
    <property type="entry name" value="Oxidored_molyb"/>
    <property type="match status" value="1"/>
</dbReference>
<feature type="transmembrane region" description="Helical" evidence="2">
    <location>
        <begin position="91"/>
        <end position="108"/>
    </location>
</feature>
<evidence type="ECO:0000313" key="5">
    <source>
        <dbReference type="EMBL" id="SEP83324.1"/>
    </source>
</evidence>
<feature type="transmembrane region" description="Helical" evidence="2">
    <location>
        <begin position="64"/>
        <end position="84"/>
    </location>
</feature>
<dbReference type="GO" id="GO:0043546">
    <property type="term" value="F:molybdopterin cofactor binding"/>
    <property type="evidence" value="ECO:0007669"/>
    <property type="project" value="TreeGrafter"/>
</dbReference>
<dbReference type="PANTHER" id="PTHR19372">
    <property type="entry name" value="SULFITE REDUCTASE"/>
    <property type="match status" value="1"/>
</dbReference>
<proteinExistence type="predicted"/>
<keyword evidence="2" id="KW-0812">Transmembrane</keyword>
<feature type="transmembrane region" description="Helical" evidence="2">
    <location>
        <begin position="114"/>
        <end position="132"/>
    </location>
</feature>
<evidence type="ECO:0000256" key="3">
    <source>
        <dbReference type="SAM" id="SignalP"/>
    </source>
</evidence>
<sequence>MKPKKAALTGLLALLAALAAGHLVAAFTGLSASPYLAVGNAAIDLTPAWLKDFAVTTFGTYDKAVLLAGMAVVLAAVAVAAGLVSRNSPTPGSVVVVALGVVGIAAVLTRPDVGQLSVLAPLASLAAGLYAFRYLHRAAQRDEAGRENSSRRDFLVTAGLAAAAGVAGQFLGDRTDVEGSRRAIGALTPATRAPEIPLGADFVKDGTPSFITSGEDFYRIDTALSVPRLRAEEWALRVHGMVGRPTVLTFEEIRGRDLVEETITLTCVSNEVGGPYVSTANFVGIRIGDVLREAGVRAGADQLFSTSDDGFTAGSPLDHVLERGLIAIGMNGEPLPAEHGFPARLVVPGLYGYVSATKWVTDLNVTTFAEDQGYWIPRGWATRAPIKTMSRIDRPKRLGKVQGRTVVAGTAWAQPRGVAEVEVRVDGGPWQQAELGADVSDSTWRMWRLELDLRPGGHTVECRATDKGGQTQDQARLEPVPDGATGWHSVSFTVE</sequence>
<dbReference type="SUPFAM" id="SSF56524">
    <property type="entry name" value="Oxidoreductase molybdopterin-binding domain"/>
    <property type="match status" value="1"/>
</dbReference>
<accession>A0A1H9B300</accession>
<evidence type="ECO:0000256" key="1">
    <source>
        <dbReference type="SAM" id="MobiDB-lite"/>
    </source>
</evidence>
<evidence type="ECO:0000259" key="4">
    <source>
        <dbReference type="Pfam" id="PF00174"/>
    </source>
</evidence>
<name>A0A1H9B300_9PSEU</name>
<protein>
    <submittedName>
        <fullName evidence="5">Tat (Twin-arginine translocation) pathway signal sequence</fullName>
    </submittedName>
</protein>
<organism evidence="5 6">
    <name type="scientific">Lentzea xinjiangensis</name>
    <dbReference type="NCBI Taxonomy" id="402600"/>
    <lineage>
        <taxon>Bacteria</taxon>
        <taxon>Bacillati</taxon>
        <taxon>Actinomycetota</taxon>
        <taxon>Actinomycetes</taxon>
        <taxon>Pseudonocardiales</taxon>
        <taxon>Pseudonocardiaceae</taxon>
        <taxon>Lentzea</taxon>
    </lineage>
</organism>
<evidence type="ECO:0000313" key="6">
    <source>
        <dbReference type="Proteomes" id="UP000199352"/>
    </source>
</evidence>
<dbReference type="NCBIfam" id="TIGR01409">
    <property type="entry name" value="TAT_signal_seq"/>
    <property type="match status" value="1"/>
</dbReference>
<feature type="domain" description="Oxidoreductase molybdopterin-binding" evidence="4">
    <location>
        <begin position="224"/>
        <end position="375"/>
    </location>
</feature>
<dbReference type="InterPro" id="IPR000572">
    <property type="entry name" value="OxRdtase_Mopterin-bd_dom"/>
</dbReference>
<dbReference type="InterPro" id="IPR014756">
    <property type="entry name" value="Ig_E-set"/>
</dbReference>
<keyword evidence="2" id="KW-0472">Membrane</keyword>
<feature type="region of interest" description="Disordered" evidence="1">
    <location>
        <begin position="464"/>
        <end position="495"/>
    </location>
</feature>
<feature type="chain" id="PRO_5011749403" evidence="3">
    <location>
        <begin position="26"/>
        <end position="495"/>
    </location>
</feature>
<dbReference type="SUPFAM" id="SSF81296">
    <property type="entry name" value="E set domains"/>
    <property type="match status" value="1"/>
</dbReference>
<dbReference type="STRING" id="402600.SAMN05216188_101631"/>
<dbReference type="InterPro" id="IPR036374">
    <property type="entry name" value="OxRdtase_Mopterin-bd_sf"/>
</dbReference>
<evidence type="ECO:0000256" key="2">
    <source>
        <dbReference type="SAM" id="Phobius"/>
    </source>
</evidence>
<reference evidence="6" key="1">
    <citation type="submission" date="2016-10" db="EMBL/GenBank/DDBJ databases">
        <authorList>
            <person name="Varghese N."/>
            <person name="Submissions S."/>
        </authorList>
    </citation>
    <scope>NUCLEOTIDE SEQUENCE [LARGE SCALE GENOMIC DNA]</scope>
    <source>
        <strain evidence="6">CGMCC 4.3525</strain>
    </source>
</reference>
<dbReference type="InterPro" id="IPR019546">
    <property type="entry name" value="TAT_signal_bac_arc"/>
</dbReference>
<feature type="transmembrane region" description="Helical" evidence="2">
    <location>
        <begin position="153"/>
        <end position="172"/>
    </location>
</feature>
<dbReference type="Proteomes" id="UP000199352">
    <property type="component" value="Unassembled WGS sequence"/>
</dbReference>
<feature type="signal peptide" evidence="3">
    <location>
        <begin position="1"/>
        <end position="25"/>
    </location>
</feature>
<dbReference type="GO" id="GO:0006790">
    <property type="term" value="P:sulfur compound metabolic process"/>
    <property type="evidence" value="ECO:0007669"/>
    <property type="project" value="TreeGrafter"/>
</dbReference>
<dbReference type="AlphaFoldDB" id="A0A1H9B300"/>
<dbReference type="EMBL" id="FOFR01000001">
    <property type="protein sequence ID" value="SEP83324.1"/>
    <property type="molecule type" value="Genomic_DNA"/>
</dbReference>
<keyword evidence="2" id="KW-1133">Transmembrane helix</keyword>
<dbReference type="GO" id="GO:0008482">
    <property type="term" value="F:sulfite oxidase activity"/>
    <property type="evidence" value="ECO:0007669"/>
    <property type="project" value="TreeGrafter"/>
</dbReference>
<keyword evidence="3" id="KW-0732">Signal</keyword>
<dbReference type="Gene3D" id="2.60.40.650">
    <property type="match status" value="1"/>
</dbReference>
<keyword evidence="6" id="KW-1185">Reference proteome</keyword>